<organism evidence="1">
    <name type="scientific">Arundo donax</name>
    <name type="common">Giant reed</name>
    <name type="synonym">Donax arundinaceus</name>
    <dbReference type="NCBI Taxonomy" id="35708"/>
    <lineage>
        <taxon>Eukaryota</taxon>
        <taxon>Viridiplantae</taxon>
        <taxon>Streptophyta</taxon>
        <taxon>Embryophyta</taxon>
        <taxon>Tracheophyta</taxon>
        <taxon>Spermatophyta</taxon>
        <taxon>Magnoliopsida</taxon>
        <taxon>Liliopsida</taxon>
        <taxon>Poales</taxon>
        <taxon>Poaceae</taxon>
        <taxon>PACMAD clade</taxon>
        <taxon>Arundinoideae</taxon>
        <taxon>Arundineae</taxon>
        <taxon>Arundo</taxon>
    </lineage>
</organism>
<name>A0A0A9C7R8_ARUDO</name>
<evidence type="ECO:0000313" key="1">
    <source>
        <dbReference type="EMBL" id="JAD70503.1"/>
    </source>
</evidence>
<dbReference type="AlphaFoldDB" id="A0A0A9C7R8"/>
<protein>
    <submittedName>
        <fullName evidence="1">Uncharacterized protein</fullName>
    </submittedName>
</protein>
<accession>A0A0A9C7R8</accession>
<reference evidence="1" key="1">
    <citation type="submission" date="2014-09" db="EMBL/GenBank/DDBJ databases">
        <authorList>
            <person name="Magalhaes I.L.F."/>
            <person name="Oliveira U."/>
            <person name="Santos F.R."/>
            <person name="Vidigal T.H.D.A."/>
            <person name="Brescovit A.D."/>
            <person name="Santos A.J."/>
        </authorList>
    </citation>
    <scope>NUCLEOTIDE SEQUENCE</scope>
    <source>
        <tissue evidence="1">Shoot tissue taken approximately 20 cm above the soil surface</tissue>
    </source>
</reference>
<sequence>MCFRGECCRMLLLAPPSSFSRWTLPSTVARTDCPSPSILPWTAAHTKLLGPCLPSLWKELLALLSGRSTPCSRQLLLHQGPGH</sequence>
<reference evidence="1" key="2">
    <citation type="journal article" date="2015" name="Data Brief">
        <title>Shoot transcriptome of the giant reed, Arundo donax.</title>
        <authorList>
            <person name="Barrero R.A."/>
            <person name="Guerrero F.D."/>
            <person name="Moolhuijzen P."/>
            <person name="Goolsby J.A."/>
            <person name="Tidwell J."/>
            <person name="Bellgard S.E."/>
            <person name="Bellgard M.I."/>
        </authorList>
    </citation>
    <scope>NUCLEOTIDE SEQUENCE</scope>
    <source>
        <tissue evidence="1">Shoot tissue taken approximately 20 cm above the soil surface</tissue>
    </source>
</reference>
<dbReference type="EMBL" id="GBRH01227392">
    <property type="protein sequence ID" value="JAD70503.1"/>
    <property type="molecule type" value="Transcribed_RNA"/>
</dbReference>
<proteinExistence type="predicted"/>